<dbReference type="AlphaFoldDB" id="X1VWU9"/>
<proteinExistence type="predicted"/>
<gene>
    <name evidence="1" type="ORF">S12H4_46427</name>
</gene>
<protein>
    <submittedName>
        <fullName evidence="1">Uncharacterized protein</fullName>
    </submittedName>
</protein>
<reference evidence="1" key="1">
    <citation type="journal article" date="2014" name="Front. Microbiol.">
        <title>High frequency of phylogenetically diverse reductive dehalogenase-homologous genes in deep subseafloor sedimentary metagenomes.</title>
        <authorList>
            <person name="Kawai M."/>
            <person name="Futagami T."/>
            <person name="Toyoda A."/>
            <person name="Takaki Y."/>
            <person name="Nishi S."/>
            <person name="Hori S."/>
            <person name="Arai W."/>
            <person name="Tsubouchi T."/>
            <person name="Morono Y."/>
            <person name="Uchiyama I."/>
            <person name="Ito T."/>
            <person name="Fujiyama A."/>
            <person name="Inagaki F."/>
            <person name="Takami H."/>
        </authorList>
    </citation>
    <scope>NUCLEOTIDE SEQUENCE</scope>
    <source>
        <strain evidence="1">Expedition CK06-06</strain>
    </source>
</reference>
<name>X1VWU9_9ZZZZ</name>
<dbReference type="EMBL" id="BARW01028808">
    <property type="protein sequence ID" value="GAJ15810.1"/>
    <property type="molecule type" value="Genomic_DNA"/>
</dbReference>
<comment type="caution">
    <text evidence="1">The sequence shown here is derived from an EMBL/GenBank/DDBJ whole genome shotgun (WGS) entry which is preliminary data.</text>
</comment>
<organism evidence="1">
    <name type="scientific">marine sediment metagenome</name>
    <dbReference type="NCBI Taxonomy" id="412755"/>
    <lineage>
        <taxon>unclassified sequences</taxon>
        <taxon>metagenomes</taxon>
        <taxon>ecological metagenomes</taxon>
    </lineage>
</organism>
<evidence type="ECO:0000313" key="1">
    <source>
        <dbReference type="EMBL" id="GAJ15810.1"/>
    </source>
</evidence>
<accession>X1VWU9</accession>
<feature type="non-terminal residue" evidence="1">
    <location>
        <position position="1"/>
    </location>
</feature>
<sequence length="62" mass="6837">PACGQQVEVVAWDDWAKGYCGVAKQYVNFRIKGRDSNGHFAKGNSPWNKSLLVGRLPKLDGC</sequence>